<evidence type="ECO:0000313" key="2">
    <source>
        <dbReference type="Proteomes" id="UP000463939"/>
    </source>
</evidence>
<gene>
    <name evidence="1" type="ORF">SFSGTM_29670</name>
</gene>
<name>A0A809RJZ2_9PROT</name>
<sequence>MSVKKQKPQDETAFDWEHRPIKTASILQIEEAFSKALGGLTGMAYKVNINKLDLNHGLNALLSDSSYIELELSRPQSDETLPF</sequence>
<dbReference type="Proteomes" id="UP000463939">
    <property type="component" value="Chromosome"/>
</dbReference>
<protein>
    <submittedName>
        <fullName evidence="1">Uncharacterized protein</fullName>
    </submittedName>
</protein>
<accession>A0A809RJZ2</accession>
<dbReference type="EMBL" id="AP021881">
    <property type="protein sequence ID" value="BBP02259.1"/>
    <property type="molecule type" value="Genomic_DNA"/>
</dbReference>
<dbReference type="KEGG" id="sniv:SFSGTM_29670"/>
<organism evidence="1 2">
    <name type="scientific">Sulfuriferula nivalis</name>
    <dbReference type="NCBI Taxonomy" id="2675298"/>
    <lineage>
        <taxon>Bacteria</taxon>
        <taxon>Pseudomonadati</taxon>
        <taxon>Pseudomonadota</taxon>
        <taxon>Betaproteobacteria</taxon>
        <taxon>Nitrosomonadales</taxon>
        <taxon>Sulfuricellaceae</taxon>
        <taxon>Sulfuriferula</taxon>
    </lineage>
</organism>
<dbReference type="RefSeq" id="WP_162085919.1">
    <property type="nucleotide sequence ID" value="NZ_AP021881.1"/>
</dbReference>
<keyword evidence="2" id="KW-1185">Reference proteome</keyword>
<proteinExistence type="predicted"/>
<evidence type="ECO:0000313" key="1">
    <source>
        <dbReference type="EMBL" id="BBP02259.1"/>
    </source>
</evidence>
<dbReference type="AlphaFoldDB" id="A0A809RJZ2"/>
<reference evidence="2" key="1">
    <citation type="submission" date="2019-11" db="EMBL/GenBank/DDBJ databases">
        <title>Isolation and characterization of a novel species in the genus Sulfuriferula.</title>
        <authorList>
            <person name="Mochizuki J."/>
            <person name="Kojima H."/>
            <person name="Fukui M."/>
        </authorList>
    </citation>
    <scope>NUCLEOTIDE SEQUENCE [LARGE SCALE GENOMIC DNA]</scope>
    <source>
        <strain evidence="2">SGTM</strain>
    </source>
</reference>